<evidence type="ECO:0000256" key="3">
    <source>
        <dbReference type="ARBA" id="ARBA00022801"/>
    </source>
</evidence>
<sequence length="237" mass="25206">MATHNEVRAVLFDLDGTLVDTLPDIAWSLNHILVRHGLATLPLQQVRAMIGGGVSAMIERAAKGLDAQRQEQLLADYAQCYQGNLVQRSRVFAGCLALLETVAAKGLPMVVVTNKAQALAEQVVEALLPRPGFVAVLGHRQGAALKPAPDIALQASRLLEVAPAHCLFVGDTPTDLLTAQAAGMPAAAVAWGYGGREALLEQRPRFFCEQPLHLLRALRPEPARPSASHPAAATGSR</sequence>
<gene>
    <name evidence="6" type="ORF">KSS95_23390</name>
</gene>
<keyword evidence="7" id="KW-1185">Reference proteome</keyword>
<dbReference type="Proteomes" id="UP001047646">
    <property type="component" value="Chromosome"/>
</dbReference>
<evidence type="ECO:0000256" key="1">
    <source>
        <dbReference type="ARBA" id="ARBA00001946"/>
    </source>
</evidence>
<evidence type="ECO:0000256" key="5">
    <source>
        <dbReference type="ARBA" id="ARBA00023277"/>
    </source>
</evidence>
<dbReference type="RefSeq" id="WP_217850100.1">
    <property type="nucleotide sequence ID" value="NZ_CP077073.1"/>
</dbReference>
<dbReference type="NCBIfam" id="TIGR01549">
    <property type="entry name" value="HAD-SF-IA-v1"/>
    <property type="match status" value="1"/>
</dbReference>
<evidence type="ECO:0000313" key="6">
    <source>
        <dbReference type="EMBL" id="QXH35043.1"/>
    </source>
</evidence>
<dbReference type="PANTHER" id="PTHR43434:SF23">
    <property type="entry name" value="PHOSPHOGLYCOLATE PHOSPHATASE"/>
    <property type="match status" value="1"/>
</dbReference>
<evidence type="ECO:0000313" key="7">
    <source>
        <dbReference type="Proteomes" id="UP001047646"/>
    </source>
</evidence>
<dbReference type="EMBL" id="CP077073">
    <property type="protein sequence ID" value="QXH35043.1"/>
    <property type="molecule type" value="Genomic_DNA"/>
</dbReference>
<dbReference type="SFLD" id="SFLDG01129">
    <property type="entry name" value="C1.5:_HAD__Beta-PGM__Phosphata"/>
    <property type="match status" value="1"/>
</dbReference>
<dbReference type="NCBIfam" id="TIGR01509">
    <property type="entry name" value="HAD-SF-IA-v3"/>
    <property type="match status" value="1"/>
</dbReference>
<name>A0ABX8M7T8_9PSED</name>
<dbReference type="InterPro" id="IPR050155">
    <property type="entry name" value="HAD-like_hydrolase_sf"/>
</dbReference>
<dbReference type="PANTHER" id="PTHR43434">
    <property type="entry name" value="PHOSPHOGLYCOLATE PHOSPHATASE"/>
    <property type="match status" value="1"/>
</dbReference>
<protein>
    <submittedName>
        <fullName evidence="6">HAD-IA family hydrolase</fullName>
    </submittedName>
</protein>
<dbReference type="Pfam" id="PF13419">
    <property type="entry name" value="HAD_2"/>
    <property type="match status" value="1"/>
</dbReference>
<dbReference type="InterPro" id="IPR006439">
    <property type="entry name" value="HAD-SF_hydro_IA"/>
</dbReference>
<evidence type="ECO:0000256" key="4">
    <source>
        <dbReference type="ARBA" id="ARBA00022842"/>
    </source>
</evidence>
<keyword evidence="2" id="KW-0479">Metal-binding</keyword>
<reference evidence="6" key="1">
    <citation type="journal article" date="2021" name="Microorganisms">
        <title>The Ever-Expanding Pseudomonas Genus: Description of 43 New Species and Partition of the Pseudomonas putida Group.</title>
        <authorList>
            <person name="Girard L."/>
            <person name="Lood C."/>
            <person name="Hofte M."/>
            <person name="Vandamme P."/>
            <person name="Rokni-Zadeh H."/>
            <person name="van Noort V."/>
            <person name="Lavigne R."/>
            <person name="De Mot R."/>
        </authorList>
    </citation>
    <scope>NUCLEOTIDE SEQUENCE</scope>
    <source>
        <strain evidence="6">COW39</strain>
    </source>
</reference>
<proteinExistence type="predicted"/>
<keyword evidence="5" id="KW-0119">Carbohydrate metabolism</keyword>
<evidence type="ECO:0000256" key="2">
    <source>
        <dbReference type="ARBA" id="ARBA00022723"/>
    </source>
</evidence>
<dbReference type="GO" id="GO:0016787">
    <property type="term" value="F:hydrolase activity"/>
    <property type="evidence" value="ECO:0007669"/>
    <property type="project" value="UniProtKB-KW"/>
</dbReference>
<keyword evidence="3 6" id="KW-0378">Hydrolase</keyword>
<comment type="cofactor">
    <cofactor evidence="1">
        <name>Mg(2+)</name>
        <dbReference type="ChEBI" id="CHEBI:18420"/>
    </cofactor>
</comment>
<keyword evidence="4" id="KW-0460">Magnesium</keyword>
<accession>A0ABX8M7T8</accession>
<dbReference type="InterPro" id="IPR041492">
    <property type="entry name" value="HAD_2"/>
</dbReference>
<dbReference type="SFLD" id="SFLDS00003">
    <property type="entry name" value="Haloacid_Dehalogenase"/>
    <property type="match status" value="1"/>
</dbReference>
<organism evidence="6 7">
    <name type="scientific">Pseudomonas muyukensis</name>
    <dbReference type="NCBI Taxonomy" id="2842357"/>
    <lineage>
        <taxon>Bacteria</taxon>
        <taxon>Pseudomonadati</taxon>
        <taxon>Pseudomonadota</taxon>
        <taxon>Gammaproteobacteria</taxon>
        <taxon>Pseudomonadales</taxon>
        <taxon>Pseudomonadaceae</taxon>
        <taxon>Pseudomonas</taxon>
    </lineage>
</organism>